<keyword evidence="1" id="KW-0479">Metal-binding</keyword>
<dbReference type="Gene3D" id="4.10.60.10">
    <property type="entry name" value="Zinc finger, CCHC-type"/>
    <property type="match status" value="1"/>
</dbReference>
<organism evidence="4 5">
    <name type="scientific">Cucurbita moschata</name>
    <name type="common">Winter crookneck squash</name>
    <name type="synonym">Cucurbita pepo var. moschata</name>
    <dbReference type="NCBI Taxonomy" id="3662"/>
    <lineage>
        <taxon>Eukaryota</taxon>
        <taxon>Viridiplantae</taxon>
        <taxon>Streptophyta</taxon>
        <taxon>Embryophyta</taxon>
        <taxon>Tracheophyta</taxon>
        <taxon>Spermatophyta</taxon>
        <taxon>Magnoliopsida</taxon>
        <taxon>eudicotyledons</taxon>
        <taxon>Gunneridae</taxon>
        <taxon>Pentapetalae</taxon>
        <taxon>rosids</taxon>
        <taxon>fabids</taxon>
        <taxon>Cucurbitales</taxon>
        <taxon>Cucurbitaceae</taxon>
        <taxon>Cucurbiteae</taxon>
        <taxon>Cucurbita</taxon>
    </lineage>
</organism>
<dbReference type="PROSITE" id="PS50158">
    <property type="entry name" value="ZF_CCHC"/>
    <property type="match status" value="1"/>
</dbReference>
<keyword evidence="1" id="KW-0863">Zinc-finger</keyword>
<feature type="domain" description="CCHC-type" evidence="3">
    <location>
        <begin position="313"/>
        <end position="328"/>
    </location>
</feature>
<dbReference type="GeneID" id="111432474"/>
<sequence length="374" mass="41938">MLTSMENQAQMAQMMQTLVTNQAMMQQAIQQATLQQTTLQQTAMQQAATQQVAIQQTALLGNRDSGTMTIEARYLKDFQRQKPPSFEGGKIDPIAAENWLEAMEKAFFYMNCPLEYQVHCGTYMLEGEAHLWWKGAKKLIAPLGEPISWPQFKEAYLRKYYPVAARMKLQAAFHELKQGDLSVEDYDQEFNRLSRFSPIYVSTEELKAERFIAGLRENIRGYVASQASSDYTAALKMATLIDAPRTDRLQAGSTQNSQIAVQGKQINRNHPRTNRPPRGGTANRGRTPAQNRNQCLKCQRTHQGECRLGTNVCYNCGQMGHYAANCPQQRDDVTNRPVAKNQRGRGAQQQQGRAVAHATTGRQADAPDAVVTGT</sequence>
<feature type="region of interest" description="Disordered" evidence="2">
    <location>
        <begin position="337"/>
        <end position="374"/>
    </location>
</feature>
<dbReference type="SMART" id="SM00343">
    <property type="entry name" value="ZnF_C2HC"/>
    <property type="match status" value="1"/>
</dbReference>
<gene>
    <name evidence="5" type="primary">LOC111432474</name>
</gene>
<dbReference type="Pfam" id="PF00098">
    <property type="entry name" value="zf-CCHC"/>
    <property type="match status" value="1"/>
</dbReference>
<accession>A0A6J1EH24</accession>
<proteinExistence type="predicted"/>
<evidence type="ECO:0000256" key="2">
    <source>
        <dbReference type="SAM" id="MobiDB-lite"/>
    </source>
</evidence>
<dbReference type="GO" id="GO:0003676">
    <property type="term" value="F:nucleic acid binding"/>
    <property type="evidence" value="ECO:0007669"/>
    <property type="project" value="InterPro"/>
</dbReference>
<keyword evidence="4" id="KW-1185">Reference proteome</keyword>
<dbReference type="GO" id="GO:0008270">
    <property type="term" value="F:zinc ion binding"/>
    <property type="evidence" value="ECO:0007669"/>
    <property type="project" value="UniProtKB-KW"/>
</dbReference>
<dbReference type="PANTHER" id="PTHR34482">
    <property type="entry name" value="DNA DAMAGE-INDUCIBLE PROTEIN 1-LIKE"/>
    <property type="match status" value="1"/>
</dbReference>
<dbReference type="PANTHER" id="PTHR34482:SF49">
    <property type="entry name" value="RETROTRANSPOSON GAG DOMAIN-CONTAINING PROTEIN"/>
    <property type="match status" value="1"/>
</dbReference>
<dbReference type="AlphaFoldDB" id="A0A6J1EH24"/>
<dbReference type="SUPFAM" id="SSF57756">
    <property type="entry name" value="Retrovirus zinc finger-like domains"/>
    <property type="match status" value="1"/>
</dbReference>
<dbReference type="Pfam" id="PF03732">
    <property type="entry name" value="Retrotrans_gag"/>
    <property type="match status" value="1"/>
</dbReference>
<evidence type="ECO:0000259" key="3">
    <source>
        <dbReference type="PROSITE" id="PS50158"/>
    </source>
</evidence>
<dbReference type="Proteomes" id="UP000504609">
    <property type="component" value="Unplaced"/>
</dbReference>
<feature type="compositionally biased region" description="Low complexity" evidence="2">
    <location>
        <begin position="344"/>
        <end position="356"/>
    </location>
</feature>
<evidence type="ECO:0000313" key="5">
    <source>
        <dbReference type="RefSeq" id="XP_022925140.1"/>
    </source>
</evidence>
<evidence type="ECO:0000313" key="4">
    <source>
        <dbReference type="Proteomes" id="UP000504609"/>
    </source>
</evidence>
<reference evidence="5" key="1">
    <citation type="submission" date="2025-08" db="UniProtKB">
        <authorList>
            <consortium name="RefSeq"/>
        </authorList>
    </citation>
    <scope>IDENTIFICATION</scope>
    <source>
        <tissue evidence="5">Young leaves</tissue>
    </source>
</reference>
<feature type="region of interest" description="Disordered" evidence="2">
    <location>
        <begin position="249"/>
        <end position="290"/>
    </location>
</feature>
<name>A0A6J1EH24_CUCMO</name>
<dbReference type="InterPro" id="IPR036875">
    <property type="entry name" value="Znf_CCHC_sf"/>
</dbReference>
<evidence type="ECO:0000256" key="1">
    <source>
        <dbReference type="PROSITE-ProRule" id="PRU00047"/>
    </source>
</evidence>
<feature type="compositionally biased region" description="Polar residues" evidence="2">
    <location>
        <begin position="251"/>
        <end position="266"/>
    </location>
</feature>
<dbReference type="RefSeq" id="XP_022925140.1">
    <property type="nucleotide sequence ID" value="XM_023069372.1"/>
</dbReference>
<protein>
    <submittedName>
        <fullName evidence="5">Uncharacterized protein LOC111432474</fullName>
    </submittedName>
</protein>
<dbReference type="KEGG" id="cmos:111432474"/>
<dbReference type="InterPro" id="IPR001878">
    <property type="entry name" value="Znf_CCHC"/>
</dbReference>
<keyword evidence="1" id="KW-0862">Zinc</keyword>
<dbReference type="InterPro" id="IPR005162">
    <property type="entry name" value="Retrotrans_gag_dom"/>
</dbReference>